<accession>A0A386PSN5</accession>
<protein>
    <submittedName>
        <fullName evidence="2">DUF1792 domain-containing protein</fullName>
    </submittedName>
</protein>
<dbReference type="OrthoDB" id="796510at2"/>
<dbReference type="Proteomes" id="UP000267208">
    <property type="component" value="Chromosome"/>
</dbReference>
<name>A0A386PSN5_9LACO</name>
<dbReference type="InterPro" id="IPR014869">
    <property type="entry name" value="GT-D"/>
</dbReference>
<sequence length="312" mass="35920">MKKRVSKFIPFWVKLLISSCLYMIFRMRIKLKRNVPSVRKFENTVDYIIDNEVSVSRFGDGEFKWIFQNRENGNFEINSPELARALERTLQTKKEKLLICIPDVFSGLTKYNSKAKEFWGLCLGRYGMSWVDKIAMDYEYGDTQFTRPYMDYQDKTGIKVKFDLLKRIWENRDVLIVEGTKSRFGIGNNLLSNTKSTKRILAPEVNAFEKYDDIKNEILKNIDGTSNTLVLLSLGPTATVLASELTDYNIQAIDIGHLDIEYSWFLMGAMDKVPVEGKYVNEVPIGGHKIGKISDSKLNKEYHSEVISIVGD</sequence>
<organism evidence="2 3">
    <name type="scientific">Companilactobacillus zhachilii</name>
    <dbReference type="NCBI Taxonomy" id="2304606"/>
    <lineage>
        <taxon>Bacteria</taxon>
        <taxon>Bacillati</taxon>
        <taxon>Bacillota</taxon>
        <taxon>Bacilli</taxon>
        <taxon>Lactobacillales</taxon>
        <taxon>Lactobacillaceae</taxon>
        <taxon>Companilactobacillus</taxon>
    </lineage>
</organism>
<reference evidence="3" key="1">
    <citation type="submission" date="2018-08" db="EMBL/GenBank/DDBJ databases">
        <title>Genome of Lactobacillus sp. HBUAS52074.</title>
        <authorList>
            <person name="Guo Z."/>
            <person name="Zhang Z.D."/>
        </authorList>
    </citation>
    <scope>NUCLEOTIDE SEQUENCE [LARGE SCALE GENOMIC DNA]</scope>
    <source>
        <strain evidence="3">HBUAS52074</strain>
    </source>
</reference>
<dbReference type="RefSeq" id="WP_120143250.1">
    <property type="nucleotide sequence ID" value="NZ_CP031933.2"/>
</dbReference>
<dbReference type="Pfam" id="PF08759">
    <property type="entry name" value="GT-D"/>
    <property type="match status" value="1"/>
</dbReference>
<dbReference type="KEGG" id="lzh:D1B17_10440"/>
<evidence type="ECO:0000313" key="3">
    <source>
        <dbReference type="Proteomes" id="UP000267208"/>
    </source>
</evidence>
<keyword evidence="3" id="KW-1185">Reference proteome</keyword>
<feature type="domain" description="Glycosyltransferase GT-D fold" evidence="1">
    <location>
        <begin position="55"/>
        <end position="283"/>
    </location>
</feature>
<dbReference type="AlphaFoldDB" id="A0A386PSN5"/>
<proteinExistence type="predicted"/>
<evidence type="ECO:0000259" key="1">
    <source>
        <dbReference type="Pfam" id="PF08759"/>
    </source>
</evidence>
<dbReference type="EMBL" id="CP031933">
    <property type="protein sequence ID" value="AYE39026.1"/>
    <property type="molecule type" value="Genomic_DNA"/>
</dbReference>
<gene>
    <name evidence="2" type="ORF">D1B17_10440</name>
</gene>
<evidence type="ECO:0000313" key="2">
    <source>
        <dbReference type="EMBL" id="AYE39026.1"/>
    </source>
</evidence>